<reference evidence="1" key="1">
    <citation type="submission" date="2018-05" db="EMBL/GenBank/DDBJ databases">
        <authorList>
            <person name="Lanie J.A."/>
            <person name="Ng W.-L."/>
            <person name="Kazmierczak K.M."/>
            <person name="Andrzejewski T.M."/>
            <person name="Davidsen T.M."/>
            <person name="Wayne K.J."/>
            <person name="Tettelin H."/>
            <person name="Glass J.I."/>
            <person name="Rusch D."/>
            <person name="Podicherti R."/>
            <person name="Tsui H.-C.T."/>
            <person name="Winkler M.E."/>
        </authorList>
    </citation>
    <scope>NUCLEOTIDE SEQUENCE</scope>
    <source>
        <strain evidence="1">KNB</strain>
    </source>
</reference>
<protein>
    <submittedName>
        <fullName evidence="1">Uncharacterized protein</fullName>
    </submittedName>
</protein>
<dbReference type="EMBL" id="LS423452">
    <property type="protein sequence ID" value="SPS05586.1"/>
    <property type="molecule type" value="Genomic_DNA"/>
</dbReference>
<name>A0A2X0SID5_9PROT</name>
<proteinExistence type="predicted"/>
<accession>A0A2X0SID5</accession>
<gene>
    <name evidence="1" type="ORF">NITFAB_1176</name>
</gene>
<sequence>MAQQHQKARPNENANRAFAANHVLNGISQFSFMLRKHQSYTFYYSISIRKMTMAPDLFEFTL</sequence>
<organism evidence="1">
    <name type="scientific">Candidatus Nitrotoga fabula</name>
    <dbReference type="NCBI Taxonomy" id="2182327"/>
    <lineage>
        <taxon>Bacteria</taxon>
        <taxon>Pseudomonadati</taxon>
        <taxon>Pseudomonadota</taxon>
        <taxon>Betaproteobacteria</taxon>
        <taxon>Nitrosomonadales</taxon>
        <taxon>Gallionellaceae</taxon>
        <taxon>Candidatus Nitrotoga</taxon>
    </lineage>
</organism>
<evidence type="ECO:0000313" key="1">
    <source>
        <dbReference type="EMBL" id="SPS05586.1"/>
    </source>
</evidence>
<dbReference type="AlphaFoldDB" id="A0A2X0SID5"/>